<reference evidence="10 11" key="1">
    <citation type="submission" date="2014-04" db="EMBL/GenBank/DDBJ databases">
        <title>Evolutionary Origins and Diversification of the Mycorrhizal Mutualists.</title>
        <authorList>
            <consortium name="DOE Joint Genome Institute"/>
            <consortium name="Mycorrhizal Genomics Consortium"/>
            <person name="Kohler A."/>
            <person name="Kuo A."/>
            <person name="Nagy L.G."/>
            <person name="Floudas D."/>
            <person name="Copeland A."/>
            <person name="Barry K.W."/>
            <person name="Cichocki N."/>
            <person name="Veneault-Fourrey C."/>
            <person name="LaButti K."/>
            <person name="Lindquist E.A."/>
            <person name="Lipzen A."/>
            <person name="Lundell T."/>
            <person name="Morin E."/>
            <person name="Murat C."/>
            <person name="Riley R."/>
            <person name="Ohm R."/>
            <person name="Sun H."/>
            <person name="Tunlid A."/>
            <person name="Henrissat B."/>
            <person name="Grigoriev I.V."/>
            <person name="Hibbett D.S."/>
            <person name="Martin F."/>
        </authorList>
    </citation>
    <scope>NUCLEOTIDE SEQUENCE [LARGE SCALE GENOMIC DNA]</scope>
    <source>
        <strain evidence="10 11">FD-317 M1</strain>
    </source>
</reference>
<dbReference type="InterPro" id="IPR004342">
    <property type="entry name" value="EXS_C"/>
</dbReference>
<feature type="region of interest" description="Disordered" evidence="6">
    <location>
        <begin position="93"/>
        <end position="139"/>
    </location>
</feature>
<comment type="similarity">
    <text evidence="2">Belongs to the SYG1 (TC 2.A.94) family.</text>
</comment>
<evidence type="ECO:0000256" key="3">
    <source>
        <dbReference type="ARBA" id="ARBA00022692"/>
    </source>
</evidence>
<feature type="transmembrane region" description="Helical" evidence="7">
    <location>
        <begin position="252"/>
        <end position="270"/>
    </location>
</feature>
<evidence type="ECO:0000259" key="8">
    <source>
        <dbReference type="PROSITE" id="PS51380"/>
    </source>
</evidence>
<dbReference type="Pfam" id="PF03124">
    <property type="entry name" value="EXS"/>
    <property type="match status" value="1"/>
</dbReference>
<keyword evidence="5 7" id="KW-0472">Membrane</keyword>
<dbReference type="GO" id="GO:0005794">
    <property type="term" value="C:Golgi apparatus"/>
    <property type="evidence" value="ECO:0007669"/>
    <property type="project" value="TreeGrafter"/>
</dbReference>
<dbReference type="PROSITE" id="PS51382">
    <property type="entry name" value="SPX"/>
    <property type="match status" value="1"/>
</dbReference>
<keyword evidence="4 7" id="KW-1133">Transmembrane helix</keyword>
<feature type="transmembrane region" description="Helical" evidence="7">
    <location>
        <begin position="382"/>
        <end position="402"/>
    </location>
</feature>
<keyword evidence="11" id="KW-1185">Reference proteome</keyword>
<dbReference type="Proteomes" id="UP000053593">
    <property type="component" value="Unassembled WGS sequence"/>
</dbReference>
<feature type="compositionally biased region" description="Basic and acidic residues" evidence="6">
    <location>
        <begin position="125"/>
        <end position="136"/>
    </location>
</feature>
<dbReference type="InterPro" id="IPR004331">
    <property type="entry name" value="SPX_dom"/>
</dbReference>
<name>A0A0D0BNS6_9AGAR</name>
<dbReference type="PANTHER" id="PTHR10783:SF103">
    <property type="entry name" value="SOLUTE CARRIER FAMILY 53 MEMBER 1"/>
    <property type="match status" value="1"/>
</dbReference>
<evidence type="ECO:0000313" key="11">
    <source>
        <dbReference type="Proteomes" id="UP000053593"/>
    </source>
</evidence>
<dbReference type="OrthoDB" id="9970435at2759"/>
<dbReference type="PANTHER" id="PTHR10783">
    <property type="entry name" value="XENOTROPIC AND POLYTROPIC RETROVIRUS RECEPTOR 1-RELATED"/>
    <property type="match status" value="1"/>
</dbReference>
<dbReference type="GO" id="GO:0006817">
    <property type="term" value="P:phosphate ion transport"/>
    <property type="evidence" value="ECO:0007669"/>
    <property type="project" value="TreeGrafter"/>
</dbReference>
<dbReference type="PROSITE" id="PS51380">
    <property type="entry name" value="EXS"/>
    <property type="match status" value="1"/>
</dbReference>
<feature type="transmembrane region" description="Helical" evidence="7">
    <location>
        <begin position="352"/>
        <end position="370"/>
    </location>
</feature>
<gene>
    <name evidence="10" type="ORF">GYMLUDRAFT_174084</name>
</gene>
<evidence type="ECO:0000256" key="2">
    <source>
        <dbReference type="ARBA" id="ARBA00009665"/>
    </source>
</evidence>
<feature type="compositionally biased region" description="Basic and acidic residues" evidence="6">
    <location>
        <begin position="103"/>
        <end position="116"/>
    </location>
</feature>
<evidence type="ECO:0000256" key="4">
    <source>
        <dbReference type="ARBA" id="ARBA00022989"/>
    </source>
</evidence>
<feature type="transmembrane region" description="Helical" evidence="7">
    <location>
        <begin position="282"/>
        <end position="301"/>
    </location>
</feature>
<evidence type="ECO:0000256" key="7">
    <source>
        <dbReference type="SAM" id="Phobius"/>
    </source>
</evidence>
<feature type="domain" description="EXS" evidence="8">
    <location>
        <begin position="315"/>
        <end position="508"/>
    </location>
</feature>
<sequence>RKPQPFASSIPLRELIPLLRPQETAFIDALDKELEKIEKFYDARKSEMEARTKVIEAQLIELNIHHQRFNEARAKNSGNLWSSALHFTTRLVAQSSDADGEPETPRIKTPETEETAHGQPSPISLDKRRSTSTREELDPEEYVNAKKKLQKAVIEHYRALEMLQNYRILNVTGFRKALKKFEKITRIPLQQAYMTERVEPSSFASDKSLRSMMDEMEALYTSHFAHGDKKRAKTRLRAGAVNKTHHYSTFRSGLLLGLAVPALISGLLLVPGTRRVEFTDFWMGDQFCSLIFTLGDLWVFACSYARGFNDWHKCGSTSKAWPVAFSLAILPLLIRVIQSIKRYTDSRLSTHLINAGKYFAGIVYYLTYYIWRHQGSLRNTSFVIWCIFGTVYALYASAWDFLMDWSIFKPHVKYPFLREELLYADYIPVYYFAIISNVLIRFIWVLYIPSKPDMYVQLFIVGFMEMLRRWQWNFFRLENEHLGNMDQYRVTREVPLPYSFDGEESRSGDTDDD</sequence>
<evidence type="ECO:0000256" key="6">
    <source>
        <dbReference type="SAM" id="MobiDB-lite"/>
    </source>
</evidence>
<protein>
    <recommendedName>
        <fullName evidence="12">EXS-domain-containing protein</fullName>
    </recommendedName>
</protein>
<dbReference type="CDD" id="cd14475">
    <property type="entry name" value="SPX_SYG1_like"/>
    <property type="match status" value="1"/>
</dbReference>
<evidence type="ECO:0000256" key="1">
    <source>
        <dbReference type="ARBA" id="ARBA00004141"/>
    </source>
</evidence>
<evidence type="ECO:0008006" key="12">
    <source>
        <dbReference type="Google" id="ProtNLM"/>
    </source>
</evidence>
<organism evidence="10 11">
    <name type="scientific">Collybiopsis luxurians FD-317 M1</name>
    <dbReference type="NCBI Taxonomy" id="944289"/>
    <lineage>
        <taxon>Eukaryota</taxon>
        <taxon>Fungi</taxon>
        <taxon>Dikarya</taxon>
        <taxon>Basidiomycota</taxon>
        <taxon>Agaricomycotina</taxon>
        <taxon>Agaricomycetes</taxon>
        <taxon>Agaricomycetidae</taxon>
        <taxon>Agaricales</taxon>
        <taxon>Marasmiineae</taxon>
        <taxon>Omphalotaceae</taxon>
        <taxon>Collybiopsis</taxon>
        <taxon>Collybiopsis luxurians</taxon>
    </lineage>
</organism>
<evidence type="ECO:0000313" key="10">
    <source>
        <dbReference type="EMBL" id="KIK56661.1"/>
    </source>
</evidence>
<evidence type="ECO:0000256" key="5">
    <source>
        <dbReference type="ARBA" id="ARBA00023136"/>
    </source>
</evidence>
<proteinExistence type="inferred from homology"/>
<dbReference type="EMBL" id="KN834796">
    <property type="protein sequence ID" value="KIK56661.1"/>
    <property type="molecule type" value="Genomic_DNA"/>
</dbReference>
<dbReference type="GO" id="GO:0000822">
    <property type="term" value="F:inositol hexakisphosphate binding"/>
    <property type="evidence" value="ECO:0007669"/>
    <property type="project" value="TreeGrafter"/>
</dbReference>
<dbReference type="Pfam" id="PF03105">
    <property type="entry name" value="SPX"/>
    <property type="match status" value="1"/>
</dbReference>
<feature type="transmembrane region" description="Helical" evidence="7">
    <location>
        <begin position="321"/>
        <end position="340"/>
    </location>
</feature>
<dbReference type="GO" id="GO:0016036">
    <property type="term" value="P:cellular response to phosphate starvation"/>
    <property type="evidence" value="ECO:0007669"/>
    <property type="project" value="TreeGrafter"/>
</dbReference>
<keyword evidence="3 7" id="KW-0812">Transmembrane</keyword>
<dbReference type="HOGENOM" id="CLU_006116_0_1_1"/>
<feature type="transmembrane region" description="Helical" evidence="7">
    <location>
        <begin position="423"/>
        <end position="448"/>
    </location>
</feature>
<dbReference type="GO" id="GO:0005886">
    <property type="term" value="C:plasma membrane"/>
    <property type="evidence" value="ECO:0007669"/>
    <property type="project" value="TreeGrafter"/>
</dbReference>
<comment type="subcellular location">
    <subcellularLocation>
        <location evidence="1">Membrane</location>
        <topology evidence="1">Multi-pass membrane protein</topology>
    </subcellularLocation>
</comment>
<feature type="non-terminal residue" evidence="10">
    <location>
        <position position="1"/>
    </location>
</feature>
<feature type="domain" description="SPX" evidence="9">
    <location>
        <begin position="1"/>
        <end position="195"/>
    </location>
</feature>
<evidence type="ECO:0000259" key="9">
    <source>
        <dbReference type="PROSITE" id="PS51382"/>
    </source>
</evidence>
<dbReference type="AlphaFoldDB" id="A0A0D0BNS6"/>
<accession>A0A0D0BNS6</accession>